<dbReference type="GO" id="GO:0016874">
    <property type="term" value="F:ligase activity"/>
    <property type="evidence" value="ECO:0007669"/>
    <property type="project" value="UniProtKB-KW"/>
</dbReference>
<sequence>MERYVIVCAIGGEALKFHEKLTNDVCYKFNKKRTKLPAHFTIKAPFETDKIEDITNILNKFSKSNYKPPIKIEGYGTFREDVVYMDIKMSSQAKKVHDDFIDELEKVPWIKFKHNEGKNKVFHCTVVSKRIKDRFKEIWDYVNKYTCNFNEYFDNISLYQWKNNTWELVKKYKLNDSHEIL</sequence>
<organism evidence="1 2">
    <name type="scientific">Candidatus Clostridium eludens</name>
    <dbReference type="NCBI Taxonomy" id="3381663"/>
    <lineage>
        <taxon>Bacteria</taxon>
        <taxon>Bacillati</taxon>
        <taxon>Bacillota</taxon>
        <taxon>Clostridia</taxon>
        <taxon>Eubacteriales</taxon>
        <taxon>Clostridiaceae</taxon>
        <taxon>Clostridium</taxon>
    </lineage>
</organism>
<dbReference type="PANTHER" id="PTHR40037:SF1">
    <property type="entry name" value="PHOSPHOESTERASE SAOUHSC_00951-RELATED"/>
    <property type="match status" value="1"/>
</dbReference>
<accession>A0ABW8SG10</accession>
<dbReference type="InterPro" id="IPR009097">
    <property type="entry name" value="Cyclic_Pdiesterase"/>
</dbReference>
<dbReference type="Pfam" id="PF13563">
    <property type="entry name" value="2_5_RNA_ligase2"/>
    <property type="match status" value="1"/>
</dbReference>
<keyword evidence="1" id="KW-0436">Ligase</keyword>
<dbReference type="InterPro" id="IPR050580">
    <property type="entry name" value="2H_phosphoesterase_YjcG-like"/>
</dbReference>
<dbReference type="Gene3D" id="3.90.1140.10">
    <property type="entry name" value="Cyclic phosphodiesterase"/>
    <property type="match status" value="1"/>
</dbReference>
<dbReference type="EMBL" id="JBJHZX010000005">
    <property type="protein sequence ID" value="MFL0194977.1"/>
    <property type="molecule type" value="Genomic_DNA"/>
</dbReference>
<evidence type="ECO:0000313" key="1">
    <source>
        <dbReference type="EMBL" id="MFL0194977.1"/>
    </source>
</evidence>
<name>A0ABW8SG10_9CLOT</name>
<proteinExistence type="predicted"/>
<keyword evidence="2" id="KW-1185">Reference proteome</keyword>
<protein>
    <submittedName>
        <fullName evidence="1">2'-5' RNA ligase family protein</fullName>
    </submittedName>
</protein>
<evidence type="ECO:0000313" key="2">
    <source>
        <dbReference type="Proteomes" id="UP001623660"/>
    </source>
</evidence>
<dbReference type="SUPFAM" id="SSF55144">
    <property type="entry name" value="LigT-like"/>
    <property type="match status" value="1"/>
</dbReference>
<dbReference type="RefSeq" id="WP_406791094.1">
    <property type="nucleotide sequence ID" value="NZ_JBJHZX010000005.1"/>
</dbReference>
<dbReference type="Proteomes" id="UP001623660">
    <property type="component" value="Unassembled WGS sequence"/>
</dbReference>
<comment type="caution">
    <text evidence="1">The sequence shown here is derived from an EMBL/GenBank/DDBJ whole genome shotgun (WGS) entry which is preliminary data.</text>
</comment>
<gene>
    <name evidence="1" type="ORF">ACJDU8_05220</name>
</gene>
<reference evidence="1 2" key="1">
    <citation type="submission" date="2024-11" db="EMBL/GenBank/DDBJ databases">
        <authorList>
            <person name="Heng Y.C."/>
            <person name="Lim A.C.H."/>
            <person name="Lee J.K.Y."/>
            <person name="Kittelmann S."/>
        </authorList>
    </citation>
    <scope>NUCLEOTIDE SEQUENCE [LARGE SCALE GENOMIC DNA]</scope>
    <source>
        <strain evidence="1 2">WILCCON 0269</strain>
    </source>
</reference>
<dbReference type="PANTHER" id="PTHR40037">
    <property type="entry name" value="PHOSPHOESTERASE YJCG-RELATED"/>
    <property type="match status" value="1"/>
</dbReference>